<dbReference type="SUPFAM" id="SSF54506">
    <property type="entry name" value="Diaminopimelate epimerase-like"/>
    <property type="match status" value="2"/>
</dbReference>
<gene>
    <name evidence="3" type="primary">dapF</name>
    <name evidence="5" type="ORF">FHX64_001805</name>
</gene>
<comment type="function">
    <text evidence="3">Catalyzes the stereoinversion of LL-2,6-diaminopimelate (L,L-DAP) to meso-diaminopimelate (meso-DAP), a precursor of L-lysine and an essential component of the bacterial peptidoglycan.</text>
</comment>
<feature type="binding site" evidence="3">
    <location>
        <position position="164"/>
    </location>
    <ligand>
        <name>substrate</name>
    </ligand>
</feature>
<evidence type="ECO:0000313" key="6">
    <source>
        <dbReference type="Proteomes" id="UP000544222"/>
    </source>
</evidence>
<reference evidence="5 6" key="1">
    <citation type="submission" date="2020-08" db="EMBL/GenBank/DDBJ databases">
        <title>Genomic Encyclopedia of Type Strains, Phase IV (KMG-IV): sequencing the most valuable type-strain genomes for metagenomic binning, comparative biology and taxonomic classification.</title>
        <authorList>
            <person name="Goeker M."/>
        </authorList>
    </citation>
    <scope>NUCLEOTIDE SEQUENCE [LARGE SCALE GENOMIC DNA]</scope>
    <source>
        <strain evidence="5 6">DSM 27471</strain>
    </source>
</reference>
<feature type="binding site" evidence="3">
    <location>
        <position position="14"/>
    </location>
    <ligand>
        <name>substrate</name>
    </ligand>
</feature>
<feature type="binding site" evidence="3">
    <location>
        <position position="197"/>
    </location>
    <ligand>
        <name>substrate</name>
    </ligand>
</feature>
<feature type="binding site" evidence="3">
    <location>
        <position position="65"/>
    </location>
    <ligand>
        <name>substrate</name>
    </ligand>
</feature>
<dbReference type="Pfam" id="PF01678">
    <property type="entry name" value="DAP_epimerase"/>
    <property type="match status" value="2"/>
</dbReference>
<dbReference type="EC" id="5.1.1.7" evidence="3 4"/>
<comment type="subunit">
    <text evidence="3">Homodimer.</text>
</comment>
<dbReference type="GO" id="GO:0005829">
    <property type="term" value="C:cytosol"/>
    <property type="evidence" value="ECO:0007669"/>
    <property type="project" value="TreeGrafter"/>
</dbReference>
<name>A0A7W5DR97_9PORP</name>
<comment type="caution">
    <text evidence="3">Lacks conserved residue(s) required for the propagation of feature annotation.</text>
</comment>
<evidence type="ECO:0000313" key="5">
    <source>
        <dbReference type="EMBL" id="MBB3187642.1"/>
    </source>
</evidence>
<organism evidence="5 6">
    <name type="scientific">Microbacter margulisiae</name>
    <dbReference type="NCBI Taxonomy" id="1350067"/>
    <lineage>
        <taxon>Bacteria</taxon>
        <taxon>Pseudomonadati</taxon>
        <taxon>Bacteroidota</taxon>
        <taxon>Bacteroidia</taxon>
        <taxon>Bacteroidales</taxon>
        <taxon>Porphyromonadaceae</taxon>
        <taxon>Microbacter</taxon>
    </lineage>
</organism>
<sequence>MKDNFFVKSHGLGNEYLVLDSDAITFELSAQAIRRLCNTNYGLGTDGILLKTNSTKADVGLLIFNPDGSEAEKSGNGIRIFCKYVFDYKIIQTPEFTVETKGGIVHANILETHQGKAKVIRIDIGKAIFQSKLIPTLYDTEEVQDVKARIHGKEFEINCVSVGNPHCVILKETLDAAEIKEFGTYIEHFHMFPNRINTQFVKIINRERAEILIWERGAGFTLASGTSSCAVASVLKKKGLIDSKVTVQMIGGELTVEVDDDFNIRLTGEVRQICEGILNPELLEDIHLPIPK</sequence>
<comment type="subcellular location">
    <subcellularLocation>
        <location evidence="3">Cytoplasm</location>
    </subcellularLocation>
</comment>
<keyword evidence="3" id="KW-0028">Amino-acid biosynthesis</keyword>
<dbReference type="Proteomes" id="UP000544222">
    <property type="component" value="Unassembled WGS sequence"/>
</dbReference>
<dbReference type="HAMAP" id="MF_00197">
    <property type="entry name" value="DAP_epimerase"/>
    <property type="match status" value="1"/>
</dbReference>
<dbReference type="InterPro" id="IPR001653">
    <property type="entry name" value="DAP_epimerase_DapF"/>
</dbReference>
<dbReference type="Gene3D" id="3.10.310.10">
    <property type="entry name" value="Diaminopimelate Epimerase, Chain A, domain 1"/>
    <property type="match status" value="2"/>
</dbReference>
<feature type="site" description="Could be important to modulate the pK values of the two catalytic cysteine residues" evidence="3">
    <location>
        <position position="215"/>
    </location>
</feature>
<protein>
    <recommendedName>
        <fullName evidence="3 4">Diaminopimelate epimerase</fullName>
        <shortName evidence="3">DAP epimerase</shortName>
        <ecNumber evidence="3 4">5.1.1.7</ecNumber>
    </recommendedName>
    <alternativeName>
        <fullName evidence="3">PLP-independent amino acid racemase</fullName>
    </alternativeName>
</protein>
<dbReference type="AlphaFoldDB" id="A0A7W5DR97"/>
<accession>A0A7W5DR97</accession>
<dbReference type="RefSeq" id="WP_183413387.1">
    <property type="nucleotide sequence ID" value="NZ_JACHYB010000001.1"/>
</dbReference>
<feature type="site" description="Could be important to modulate the pK values of the two catalytic cysteine residues" evidence="3">
    <location>
        <position position="166"/>
    </location>
</feature>
<evidence type="ECO:0000256" key="2">
    <source>
        <dbReference type="ARBA" id="ARBA00023235"/>
    </source>
</evidence>
<dbReference type="GO" id="GO:0009089">
    <property type="term" value="P:lysine biosynthetic process via diaminopimelate"/>
    <property type="evidence" value="ECO:0007669"/>
    <property type="project" value="UniProtKB-UniRule"/>
</dbReference>
<proteinExistence type="inferred from homology"/>
<feature type="binding site" evidence="3">
    <location>
        <begin position="225"/>
        <end position="226"/>
    </location>
    <ligand>
        <name>substrate</name>
    </ligand>
</feature>
<keyword evidence="6" id="KW-1185">Reference proteome</keyword>
<dbReference type="PANTHER" id="PTHR31689">
    <property type="entry name" value="DIAMINOPIMELATE EPIMERASE, CHLOROPLASTIC"/>
    <property type="match status" value="1"/>
</dbReference>
<comment type="pathway">
    <text evidence="3">Amino-acid biosynthesis; L-lysine biosynthesis via DAP pathway; DL-2,6-diaminopimelate from LL-2,6-diaminopimelate: step 1/1.</text>
</comment>
<dbReference type="UniPathway" id="UPA00034">
    <property type="reaction ID" value="UER00025"/>
</dbReference>
<comment type="similarity">
    <text evidence="1 3">Belongs to the diaminopimelate epimerase family.</text>
</comment>
<keyword evidence="2 3" id="KW-0413">Isomerase</keyword>
<comment type="caution">
    <text evidence="5">The sequence shown here is derived from an EMBL/GenBank/DDBJ whole genome shotgun (WGS) entry which is preliminary data.</text>
</comment>
<dbReference type="NCBIfam" id="TIGR00652">
    <property type="entry name" value="DapF"/>
    <property type="match status" value="1"/>
</dbReference>
<keyword evidence="3" id="KW-0457">Lysine biosynthesis</keyword>
<dbReference type="GO" id="GO:0008837">
    <property type="term" value="F:diaminopimelate epimerase activity"/>
    <property type="evidence" value="ECO:0007669"/>
    <property type="project" value="UniProtKB-UniRule"/>
</dbReference>
<evidence type="ECO:0000256" key="3">
    <source>
        <dbReference type="HAMAP-Rule" id="MF_00197"/>
    </source>
</evidence>
<feature type="binding site" evidence="3">
    <location>
        <begin position="215"/>
        <end position="216"/>
    </location>
    <ligand>
        <name>substrate</name>
    </ligand>
</feature>
<dbReference type="PANTHER" id="PTHR31689:SF0">
    <property type="entry name" value="DIAMINOPIMELATE EPIMERASE"/>
    <property type="match status" value="1"/>
</dbReference>
<keyword evidence="3" id="KW-0963">Cytoplasm</keyword>
<evidence type="ECO:0000256" key="4">
    <source>
        <dbReference type="NCBIfam" id="TIGR00652"/>
    </source>
</evidence>
<evidence type="ECO:0000256" key="1">
    <source>
        <dbReference type="ARBA" id="ARBA00010219"/>
    </source>
</evidence>
<feature type="binding site" evidence="3">
    <location>
        <begin position="75"/>
        <end position="76"/>
    </location>
    <ligand>
        <name>substrate</name>
    </ligand>
</feature>
<dbReference type="EMBL" id="JACHYB010000001">
    <property type="protein sequence ID" value="MBB3187642.1"/>
    <property type="molecule type" value="Genomic_DNA"/>
</dbReference>
<comment type="catalytic activity">
    <reaction evidence="3">
        <text>(2S,6S)-2,6-diaminopimelate = meso-2,6-diaminopimelate</text>
        <dbReference type="Rhea" id="RHEA:15393"/>
        <dbReference type="ChEBI" id="CHEBI:57609"/>
        <dbReference type="ChEBI" id="CHEBI:57791"/>
        <dbReference type="EC" id="5.1.1.7"/>
    </reaction>
</comment>